<dbReference type="GeneID" id="43666774"/>
<dbReference type="EMBL" id="ML736774">
    <property type="protein sequence ID" value="KAE8403633.1"/>
    <property type="molecule type" value="Genomic_DNA"/>
</dbReference>
<dbReference type="AlphaFoldDB" id="A0A5N7DC98"/>
<dbReference type="RefSeq" id="XP_031940952.1">
    <property type="nucleotide sequence ID" value="XM_032082083.1"/>
</dbReference>
<feature type="chain" id="PRO_5024915067" evidence="1">
    <location>
        <begin position="20"/>
        <end position="120"/>
    </location>
</feature>
<protein>
    <submittedName>
        <fullName evidence="2">Uncharacterized protein</fullName>
    </submittedName>
</protein>
<organism evidence="2 3">
    <name type="scientific">Aspergillus pseudonomiae</name>
    <dbReference type="NCBI Taxonomy" id="1506151"/>
    <lineage>
        <taxon>Eukaryota</taxon>
        <taxon>Fungi</taxon>
        <taxon>Dikarya</taxon>
        <taxon>Ascomycota</taxon>
        <taxon>Pezizomycotina</taxon>
        <taxon>Eurotiomycetes</taxon>
        <taxon>Eurotiomycetidae</taxon>
        <taxon>Eurotiales</taxon>
        <taxon>Aspergillaceae</taxon>
        <taxon>Aspergillus</taxon>
        <taxon>Aspergillus subgen. Circumdati</taxon>
    </lineage>
</organism>
<dbReference type="OrthoDB" id="4691160at2759"/>
<name>A0A5N7DC98_9EURO</name>
<reference evidence="2 3" key="1">
    <citation type="submission" date="2019-04" db="EMBL/GenBank/DDBJ databases">
        <authorList>
            <consortium name="DOE Joint Genome Institute"/>
            <person name="Mondo S."/>
            <person name="Kjaerbolling I."/>
            <person name="Vesth T."/>
            <person name="Frisvad J.C."/>
            <person name="Nybo J.L."/>
            <person name="Theobald S."/>
            <person name="Kildgaard S."/>
            <person name="Isbrandt T."/>
            <person name="Kuo A."/>
            <person name="Sato A."/>
            <person name="Lyhne E.K."/>
            <person name="Kogle M.E."/>
            <person name="Wiebenga A."/>
            <person name="Kun R.S."/>
            <person name="Lubbers R.J."/>
            <person name="Makela M.R."/>
            <person name="Barry K."/>
            <person name="Chovatia M."/>
            <person name="Clum A."/>
            <person name="Daum C."/>
            <person name="Haridas S."/>
            <person name="He G."/>
            <person name="LaButti K."/>
            <person name="Lipzen A."/>
            <person name="Riley R."/>
            <person name="Salamov A."/>
            <person name="Simmons B.A."/>
            <person name="Magnuson J.K."/>
            <person name="Henrissat B."/>
            <person name="Mortensen U.H."/>
            <person name="Larsen T.O."/>
            <person name="Devries R.P."/>
            <person name="Grigoriev I.V."/>
            <person name="Machida M."/>
            <person name="Baker S.E."/>
            <person name="Andersen M.R."/>
            <person name="Cantor M.N."/>
            <person name="Hua S.X."/>
        </authorList>
    </citation>
    <scope>NUCLEOTIDE SEQUENCE [LARGE SCALE GENOMIC DNA]</scope>
    <source>
        <strain evidence="2 3">CBS 119388</strain>
    </source>
</reference>
<evidence type="ECO:0000256" key="1">
    <source>
        <dbReference type="SAM" id="SignalP"/>
    </source>
</evidence>
<gene>
    <name evidence="2" type="ORF">BDV37DRAFT_249447</name>
</gene>
<sequence>MLFTTILASTIALGMGVSAAPTPVGDTRFVQLRLFGESGCSALNQGELGVYGDRINQCQIFPGPTTIKSVSFEYKYQANCTLAVYNDVSCSANRQEVEVKTCLSGDEQYGSYIVECPSLA</sequence>
<feature type="signal peptide" evidence="1">
    <location>
        <begin position="1"/>
        <end position="19"/>
    </location>
</feature>
<keyword evidence="3" id="KW-1185">Reference proteome</keyword>
<keyword evidence="1" id="KW-0732">Signal</keyword>
<dbReference type="Proteomes" id="UP000325579">
    <property type="component" value="Unassembled WGS sequence"/>
</dbReference>
<evidence type="ECO:0000313" key="2">
    <source>
        <dbReference type="EMBL" id="KAE8403633.1"/>
    </source>
</evidence>
<evidence type="ECO:0000313" key="3">
    <source>
        <dbReference type="Proteomes" id="UP000325579"/>
    </source>
</evidence>
<accession>A0A5N7DC98</accession>
<proteinExistence type="predicted"/>